<evidence type="ECO:0008006" key="9">
    <source>
        <dbReference type="Google" id="ProtNLM"/>
    </source>
</evidence>
<sequence>EAGAASGPSLFLLLHLLRGPPLQTAAPRLLIYLPCCFFYGPFLLPSLPHPDWLVRDGVSGPLLHPLRLCPAGAQGVSPAKNTGWGSSRARVWALAIAVNRSHGSSPLRSSRSQGERREKNISGVALSAKEDPRAAVGHLSPGRRAGRRDRECLAEWHVQPRTPGSHLLLPGPRLVFNRVNGRRPPATSPSLEGTQETYTLAHEENVRFVSEAWQQVEQQLGGGPAGESGPRPVQYMEKTPNPRLQNFVPIDLDEWWAQQFLARITNCS</sequence>
<organism evidence="7 8">
    <name type="scientific">Suricata suricatta</name>
    <name type="common">Meerkat</name>
    <dbReference type="NCBI Taxonomy" id="37032"/>
    <lineage>
        <taxon>Eukaryota</taxon>
        <taxon>Metazoa</taxon>
        <taxon>Chordata</taxon>
        <taxon>Craniata</taxon>
        <taxon>Vertebrata</taxon>
        <taxon>Euteleostomi</taxon>
        <taxon>Mammalia</taxon>
        <taxon>Eutheria</taxon>
        <taxon>Laurasiatheria</taxon>
        <taxon>Carnivora</taxon>
        <taxon>Feliformia</taxon>
        <taxon>Herpestidae</taxon>
        <taxon>Suricata</taxon>
    </lineage>
</organism>
<comment type="similarity">
    <text evidence="3">Belongs to the MCRIP family.</text>
</comment>
<dbReference type="Ensembl" id="ENSSSUT00005016960.1">
    <property type="protein sequence ID" value="ENSSSUP00005014853.1"/>
    <property type="gene ID" value="ENSSSUG00005009443.1"/>
</dbReference>
<gene>
    <name evidence="7" type="primary">MCRIP2</name>
</gene>
<feature type="region of interest" description="Disordered" evidence="6">
    <location>
        <begin position="102"/>
        <end position="148"/>
    </location>
</feature>
<dbReference type="GO" id="GO:0010494">
    <property type="term" value="C:cytoplasmic stress granule"/>
    <property type="evidence" value="ECO:0007669"/>
    <property type="project" value="UniProtKB-SubCell"/>
</dbReference>
<keyword evidence="5" id="KW-0539">Nucleus</keyword>
<evidence type="ECO:0000256" key="1">
    <source>
        <dbReference type="ARBA" id="ARBA00004123"/>
    </source>
</evidence>
<name>A0A673TSK2_SURSU</name>
<evidence type="ECO:0000256" key="4">
    <source>
        <dbReference type="ARBA" id="ARBA00022490"/>
    </source>
</evidence>
<keyword evidence="4" id="KW-0963">Cytoplasm</keyword>
<reference evidence="7" key="3">
    <citation type="submission" date="2025-09" db="UniProtKB">
        <authorList>
            <consortium name="Ensembl"/>
        </authorList>
    </citation>
    <scope>IDENTIFICATION</scope>
</reference>
<dbReference type="Proteomes" id="UP000472268">
    <property type="component" value="Chromosome 8"/>
</dbReference>
<evidence type="ECO:0000313" key="7">
    <source>
        <dbReference type="Ensembl" id="ENSSSUP00005014853.1"/>
    </source>
</evidence>
<evidence type="ECO:0000313" key="8">
    <source>
        <dbReference type="Proteomes" id="UP000472268"/>
    </source>
</evidence>
<evidence type="ECO:0000256" key="3">
    <source>
        <dbReference type="ARBA" id="ARBA00010821"/>
    </source>
</evidence>
<dbReference type="Pfam" id="PF14799">
    <property type="entry name" value="FAM195"/>
    <property type="match status" value="1"/>
</dbReference>
<dbReference type="InterPro" id="IPR029428">
    <property type="entry name" value="MCRIP"/>
</dbReference>
<protein>
    <recommendedName>
        <fullName evidence="9">MAPK regulated corepressor interacting protein 2</fullName>
    </recommendedName>
</protein>
<feature type="compositionally biased region" description="Low complexity" evidence="6">
    <location>
        <begin position="102"/>
        <end position="112"/>
    </location>
</feature>
<evidence type="ECO:0000256" key="5">
    <source>
        <dbReference type="ARBA" id="ARBA00023242"/>
    </source>
</evidence>
<evidence type="ECO:0000256" key="6">
    <source>
        <dbReference type="SAM" id="MobiDB-lite"/>
    </source>
</evidence>
<dbReference type="AlphaFoldDB" id="A0A673TSK2"/>
<dbReference type="GO" id="GO:0005634">
    <property type="term" value="C:nucleus"/>
    <property type="evidence" value="ECO:0007669"/>
    <property type="project" value="UniProtKB-SubCell"/>
</dbReference>
<reference evidence="7" key="2">
    <citation type="submission" date="2025-08" db="UniProtKB">
        <authorList>
            <consortium name="Ensembl"/>
        </authorList>
    </citation>
    <scope>IDENTIFICATION</scope>
</reference>
<evidence type="ECO:0000256" key="2">
    <source>
        <dbReference type="ARBA" id="ARBA00004210"/>
    </source>
</evidence>
<proteinExistence type="inferred from homology"/>
<accession>A0A673TSK2</accession>
<keyword evidence="8" id="KW-1185">Reference proteome</keyword>
<comment type="subcellular location">
    <subcellularLocation>
        <location evidence="2">Cytoplasm</location>
        <location evidence="2">Stress granule</location>
    </subcellularLocation>
    <subcellularLocation>
        <location evidence="1">Nucleus</location>
    </subcellularLocation>
</comment>
<reference evidence="7 8" key="1">
    <citation type="submission" date="2019-05" db="EMBL/GenBank/DDBJ databases">
        <title>A Chromosome-scale Meerkat (S. suricatta) Genome Assembly.</title>
        <authorList>
            <person name="Dudchenko O."/>
            <person name="Lieberman Aiden E."/>
            <person name="Tung J."/>
            <person name="Barreiro L.B."/>
            <person name="Clutton-Brock T.H."/>
        </authorList>
    </citation>
    <scope>NUCLEOTIDE SEQUENCE [LARGE SCALE GENOMIC DNA]</scope>
</reference>